<evidence type="ECO:0000259" key="1">
    <source>
        <dbReference type="Pfam" id="PF14291"/>
    </source>
</evidence>
<sequence length="658" mass="76511">MPKWKAHYDGARKYLPEWETEFPWLQKDDKEGAICKLCRKSLRCKKFIILQHSKSSGHIIKETATNSCKSVDFFMKKSTNEDEALKKAELQLAVSISCHCSISSIDHIGEIIQQYSKGSVLEKLKMHRTKCSRLISEVLSVELKNELRDDLEGKKYSILMDETTDISSEKKVCLCIKYFSEKHLCVEDQFLGLVSVTETTGEALFNAMQTLLHEFNLNLKDCVGFGTDGANNMTGENNSVWSRIKQTSPNCVKMQCVCHSLALCVKKAFEILPSHLGFLMTEIPSWFKKSSERRGNFKKIFDTININEERQGVPLPFKKLSVTRWLVRGVVIYNILINWLELKTFFISEKKNASQKARYRARIIAEMLEDDANRLYFVFLCPIVQEFERINAFFQLKNAEPEELLKELDLHHESLKRRLYSSDGKMLSLEDVDFGAHFTNEMKKYQESHENNLRVSLDLKRRCYDFLMKLLDEVKMRLPNNKSAFKGMRWLAPKTVLSQTDRLVFSELPLQHLMGNKNNIENQYRKIMLHIWKEEDIFKDGFPSNDSVSFWTGIKKYENSSGDNPYHDLAEYAINCLLFPISNAAVERVFSQLYLIKTKVRNNMSLTMLQSILRIRSAFQSRNICCRNFEPTKKMLELFNSNIYENSTTTDEDALEFL</sequence>
<dbReference type="InterPro" id="IPR025398">
    <property type="entry name" value="DUF4371"/>
</dbReference>
<proteinExistence type="predicted"/>
<evidence type="ECO:0000313" key="3">
    <source>
        <dbReference type="Proteomes" id="UP000499080"/>
    </source>
</evidence>
<dbReference type="InterPro" id="IPR012337">
    <property type="entry name" value="RNaseH-like_sf"/>
</dbReference>
<feature type="domain" description="DUF4371" evidence="1">
    <location>
        <begin position="131"/>
        <end position="238"/>
    </location>
</feature>
<dbReference type="AlphaFoldDB" id="A0A4Y2N1U2"/>
<dbReference type="Pfam" id="PF14291">
    <property type="entry name" value="DUF4371"/>
    <property type="match status" value="1"/>
</dbReference>
<keyword evidence="3" id="KW-1185">Reference proteome</keyword>
<name>A0A4Y2N1U2_ARAVE</name>
<evidence type="ECO:0000313" key="2">
    <source>
        <dbReference type="EMBL" id="GBN32550.1"/>
    </source>
</evidence>
<dbReference type="PANTHER" id="PTHR37162:SF1">
    <property type="entry name" value="BED-TYPE DOMAIN-CONTAINING PROTEIN"/>
    <property type="match status" value="1"/>
</dbReference>
<dbReference type="OrthoDB" id="6507766at2759"/>
<reference evidence="2 3" key="1">
    <citation type="journal article" date="2019" name="Sci. Rep.">
        <title>Orb-weaving spider Araneus ventricosus genome elucidates the spidroin gene catalogue.</title>
        <authorList>
            <person name="Kono N."/>
            <person name="Nakamura H."/>
            <person name="Ohtoshi R."/>
            <person name="Moran D.A.P."/>
            <person name="Shinohara A."/>
            <person name="Yoshida Y."/>
            <person name="Fujiwara M."/>
            <person name="Mori M."/>
            <person name="Tomita M."/>
            <person name="Arakawa K."/>
        </authorList>
    </citation>
    <scope>NUCLEOTIDE SEQUENCE [LARGE SCALE GENOMIC DNA]</scope>
</reference>
<dbReference type="PANTHER" id="PTHR37162">
    <property type="entry name" value="HAT FAMILY DIMERISATION DOMAINCONTAINING PROTEIN-RELATED"/>
    <property type="match status" value="1"/>
</dbReference>
<dbReference type="SUPFAM" id="SSF53098">
    <property type="entry name" value="Ribonuclease H-like"/>
    <property type="match status" value="1"/>
</dbReference>
<organism evidence="2 3">
    <name type="scientific">Araneus ventricosus</name>
    <name type="common">Orbweaver spider</name>
    <name type="synonym">Epeira ventricosa</name>
    <dbReference type="NCBI Taxonomy" id="182803"/>
    <lineage>
        <taxon>Eukaryota</taxon>
        <taxon>Metazoa</taxon>
        <taxon>Ecdysozoa</taxon>
        <taxon>Arthropoda</taxon>
        <taxon>Chelicerata</taxon>
        <taxon>Arachnida</taxon>
        <taxon>Araneae</taxon>
        <taxon>Araneomorphae</taxon>
        <taxon>Entelegynae</taxon>
        <taxon>Araneoidea</taxon>
        <taxon>Araneidae</taxon>
        <taxon>Araneus</taxon>
    </lineage>
</organism>
<dbReference type="Proteomes" id="UP000499080">
    <property type="component" value="Unassembled WGS sequence"/>
</dbReference>
<gene>
    <name evidence="2" type="ORF">AVEN_169750_1</name>
</gene>
<comment type="caution">
    <text evidence="2">The sequence shown here is derived from an EMBL/GenBank/DDBJ whole genome shotgun (WGS) entry which is preliminary data.</text>
</comment>
<accession>A0A4Y2N1U2</accession>
<protein>
    <recommendedName>
        <fullName evidence="1">DUF4371 domain-containing protein</fullName>
    </recommendedName>
</protein>
<dbReference type="EMBL" id="BGPR01008252">
    <property type="protein sequence ID" value="GBN32550.1"/>
    <property type="molecule type" value="Genomic_DNA"/>
</dbReference>